<sequence>MQRVFPGCLYSSDFHLRMTRTPISTFLIPLVSSDINFGSLAENIARFRCKKNYRIKVTPWISESSIYREKWGDMGSSIEMGRVGKLYGDGEGGKFLFPKNV</sequence>
<name>A0AAW1M3C0_SAPOF</name>
<evidence type="ECO:0000313" key="2">
    <source>
        <dbReference type="Proteomes" id="UP001443914"/>
    </source>
</evidence>
<gene>
    <name evidence="1" type="ORF">RND81_03G037600</name>
</gene>
<dbReference type="EMBL" id="JBDFQZ010000003">
    <property type="protein sequence ID" value="KAK9740464.1"/>
    <property type="molecule type" value="Genomic_DNA"/>
</dbReference>
<evidence type="ECO:0000313" key="1">
    <source>
        <dbReference type="EMBL" id="KAK9740464.1"/>
    </source>
</evidence>
<comment type="caution">
    <text evidence="1">The sequence shown here is derived from an EMBL/GenBank/DDBJ whole genome shotgun (WGS) entry which is preliminary data.</text>
</comment>
<keyword evidence="2" id="KW-1185">Reference proteome</keyword>
<organism evidence="1 2">
    <name type="scientific">Saponaria officinalis</name>
    <name type="common">Common soapwort</name>
    <name type="synonym">Lychnis saponaria</name>
    <dbReference type="NCBI Taxonomy" id="3572"/>
    <lineage>
        <taxon>Eukaryota</taxon>
        <taxon>Viridiplantae</taxon>
        <taxon>Streptophyta</taxon>
        <taxon>Embryophyta</taxon>
        <taxon>Tracheophyta</taxon>
        <taxon>Spermatophyta</taxon>
        <taxon>Magnoliopsida</taxon>
        <taxon>eudicotyledons</taxon>
        <taxon>Gunneridae</taxon>
        <taxon>Pentapetalae</taxon>
        <taxon>Caryophyllales</taxon>
        <taxon>Caryophyllaceae</taxon>
        <taxon>Caryophylleae</taxon>
        <taxon>Saponaria</taxon>
    </lineage>
</organism>
<dbReference type="Proteomes" id="UP001443914">
    <property type="component" value="Unassembled WGS sequence"/>
</dbReference>
<dbReference type="AlphaFoldDB" id="A0AAW1M3C0"/>
<accession>A0AAW1M3C0</accession>
<reference evidence="1" key="1">
    <citation type="submission" date="2024-03" db="EMBL/GenBank/DDBJ databases">
        <title>WGS assembly of Saponaria officinalis var. Norfolk2.</title>
        <authorList>
            <person name="Jenkins J."/>
            <person name="Shu S."/>
            <person name="Grimwood J."/>
            <person name="Barry K."/>
            <person name="Goodstein D."/>
            <person name="Schmutz J."/>
            <person name="Leebens-Mack J."/>
            <person name="Osbourn A."/>
        </authorList>
    </citation>
    <scope>NUCLEOTIDE SEQUENCE [LARGE SCALE GENOMIC DNA]</scope>
    <source>
        <strain evidence="1">JIC</strain>
    </source>
</reference>
<proteinExistence type="predicted"/>
<protein>
    <submittedName>
        <fullName evidence="1">Uncharacterized protein</fullName>
    </submittedName>
</protein>